<accession>A0AAW4XZG7</accession>
<dbReference type="AlphaFoldDB" id="A0AAW4XZG7"/>
<dbReference type="Proteomes" id="UP001199260">
    <property type="component" value="Unassembled WGS sequence"/>
</dbReference>
<sequence length="157" mass="16913">MAQDISVITKNFGFPLPSPGNKLRADVQRLADLGAGVDEELFELLQALEGQRQKINELTADKVETVNGKTGPDITLRREDLALGPANGATSVAFVYNAQGQVEKVTETIDGNAAVANYTYNSEGTVKTIATTYKGRTRTETFEYEGGRIKAITASEV</sequence>
<dbReference type="Gene3D" id="3.90.930.1">
    <property type="match status" value="1"/>
</dbReference>
<proteinExistence type="predicted"/>
<dbReference type="RefSeq" id="WP_230777953.1">
    <property type="nucleotide sequence ID" value="NZ_JAJNCT010000021.1"/>
</dbReference>
<evidence type="ECO:0008006" key="3">
    <source>
        <dbReference type="Google" id="ProtNLM"/>
    </source>
</evidence>
<reference evidence="1 2" key="1">
    <citation type="submission" date="2021-11" db="EMBL/GenBank/DDBJ databases">
        <title>Genome sequence.</title>
        <authorList>
            <person name="Sun Q."/>
        </authorList>
    </citation>
    <scope>NUCLEOTIDE SEQUENCE [LARGE SCALE GENOMIC DNA]</scope>
    <source>
        <strain evidence="1 2">KCTC 12005</strain>
    </source>
</reference>
<keyword evidence="2" id="KW-1185">Reference proteome</keyword>
<evidence type="ECO:0000313" key="2">
    <source>
        <dbReference type="Proteomes" id="UP001199260"/>
    </source>
</evidence>
<evidence type="ECO:0000313" key="1">
    <source>
        <dbReference type="EMBL" id="MCD2166825.1"/>
    </source>
</evidence>
<protein>
    <recommendedName>
        <fullName evidence="3">YD repeat-containing protein</fullName>
    </recommendedName>
</protein>
<organism evidence="1 2">
    <name type="scientific">Comamonas koreensis</name>
    <dbReference type="NCBI Taxonomy" id="160825"/>
    <lineage>
        <taxon>Bacteria</taxon>
        <taxon>Pseudomonadati</taxon>
        <taxon>Pseudomonadota</taxon>
        <taxon>Betaproteobacteria</taxon>
        <taxon>Burkholderiales</taxon>
        <taxon>Comamonadaceae</taxon>
        <taxon>Comamonas</taxon>
    </lineage>
</organism>
<comment type="caution">
    <text evidence="1">The sequence shown here is derived from an EMBL/GenBank/DDBJ whole genome shotgun (WGS) entry which is preliminary data.</text>
</comment>
<dbReference type="EMBL" id="JAJNCT010000021">
    <property type="protein sequence ID" value="MCD2166825.1"/>
    <property type="molecule type" value="Genomic_DNA"/>
</dbReference>
<name>A0AAW4XZG7_9BURK</name>
<gene>
    <name evidence="1" type="ORF">LPW39_17005</name>
</gene>